<sequence length="89" mass="10763">MRRMMRARLEPIHERINKLEGETAVGQPQNTPIRQPPRRVQLEEQWVDDEDVEEWDEVDKPTINKDRFRHGYGNRKARMGRSRQDNVLR</sequence>
<reference evidence="3" key="1">
    <citation type="submission" date="2016-06" db="EMBL/GenBank/DDBJ databases">
        <title>Parallel loss of symbiosis genes in relatives of nitrogen-fixing non-legume Parasponia.</title>
        <authorList>
            <person name="Van Velzen R."/>
            <person name="Holmer R."/>
            <person name="Bu F."/>
            <person name="Rutten L."/>
            <person name="Van Zeijl A."/>
            <person name="Liu W."/>
            <person name="Santuari L."/>
            <person name="Cao Q."/>
            <person name="Sharma T."/>
            <person name="Shen D."/>
            <person name="Roswanjaya Y."/>
            <person name="Wardhani T."/>
            <person name="Kalhor M.S."/>
            <person name="Jansen J."/>
            <person name="Van den Hoogen J."/>
            <person name="Gungor B."/>
            <person name="Hartog M."/>
            <person name="Hontelez J."/>
            <person name="Verver J."/>
            <person name="Yang W.-C."/>
            <person name="Schijlen E."/>
            <person name="Repin R."/>
            <person name="Schilthuizen M."/>
            <person name="Schranz E."/>
            <person name="Heidstra R."/>
            <person name="Miyata K."/>
            <person name="Fedorova E."/>
            <person name="Kohlen W."/>
            <person name="Bisseling T."/>
            <person name="Smit S."/>
            <person name="Geurts R."/>
        </authorList>
    </citation>
    <scope>NUCLEOTIDE SEQUENCE [LARGE SCALE GENOMIC DNA]</scope>
    <source>
        <strain evidence="3">cv. WU1-14</strain>
    </source>
</reference>
<gene>
    <name evidence="2" type="ORF">PanWU01x14_158510</name>
</gene>
<feature type="region of interest" description="Disordered" evidence="1">
    <location>
        <begin position="64"/>
        <end position="89"/>
    </location>
</feature>
<evidence type="ECO:0000313" key="3">
    <source>
        <dbReference type="Proteomes" id="UP000237105"/>
    </source>
</evidence>
<organism evidence="2 3">
    <name type="scientific">Parasponia andersonii</name>
    <name type="common">Sponia andersonii</name>
    <dbReference type="NCBI Taxonomy" id="3476"/>
    <lineage>
        <taxon>Eukaryota</taxon>
        <taxon>Viridiplantae</taxon>
        <taxon>Streptophyta</taxon>
        <taxon>Embryophyta</taxon>
        <taxon>Tracheophyta</taxon>
        <taxon>Spermatophyta</taxon>
        <taxon>Magnoliopsida</taxon>
        <taxon>eudicotyledons</taxon>
        <taxon>Gunneridae</taxon>
        <taxon>Pentapetalae</taxon>
        <taxon>rosids</taxon>
        <taxon>fabids</taxon>
        <taxon>Rosales</taxon>
        <taxon>Cannabaceae</taxon>
        <taxon>Parasponia</taxon>
    </lineage>
</organism>
<dbReference type="AlphaFoldDB" id="A0A2P5CF11"/>
<accession>A0A2P5CF11</accession>
<evidence type="ECO:0000256" key="1">
    <source>
        <dbReference type="SAM" id="MobiDB-lite"/>
    </source>
</evidence>
<dbReference type="Proteomes" id="UP000237105">
    <property type="component" value="Unassembled WGS sequence"/>
</dbReference>
<evidence type="ECO:0000313" key="2">
    <source>
        <dbReference type="EMBL" id="PON59639.1"/>
    </source>
</evidence>
<protein>
    <submittedName>
        <fullName evidence="2">Uncharacterized protein</fullName>
    </submittedName>
</protein>
<comment type="caution">
    <text evidence="2">The sequence shown here is derived from an EMBL/GenBank/DDBJ whole genome shotgun (WGS) entry which is preliminary data.</text>
</comment>
<feature type="compositionally biased region" description="Basic and acidic residues" evidence="1">
    <location>
        <begin position="7"/>
        <end position="21"/>
    </location>
</feature>
<feature type="non-terminal residue" evidence="2">
    <location>
        <position position="89"/>
    </location>
</feature>
<dbReference type="EMBL" id="JXTB01000138">
    <property type="protein sequence ID" value="PON59639.1"/>
    <property type="molecule type" value="Genomic_DNA"/>
</dbReference>
<keyword evidence="3" id="KW-1185">Reference proteome</keyword>
<dbReference type="OrthoDB" id="1686764at2759"/>
<feature type="compositionally biased region" description="Basic residues" evidence="1">
    <location>
        <begin position="67"/>
        <end position="81"/>
    </location>
</feature>
<name>A0A2P5CF11_PARAD</name>
<proteinExistence type="predicted"/>
<feature type="region of interest" description="Disordered" evidence="1">
    <location>
        <begin position="1"/>
        <end position="37"/>
    </location>
</feature>